<feature type="transmembrane region" description="Helical" evidence="1">
    <location>
        <begin position="451"/>
        <end position="471"/>
    </location>
</feature>
<dbReference type="RefSeq" id="WP_163735212.1">
    <property type="nucleotide sequence ID" value="NZ_JAAGOA010000004.1"/>
</dbReference>
<keyword evidence="1" id="KW-1133">Transmembrane helix</keyword>
<keyword evidence="1" id="KW-0812">Transmembrane</keyword>
<feature type="transmembrane region" description="Helical" evidence="1">
    <location>
        <begin position="518"/>
        <end position="541"/>
    </location>
</feature>
<evidence type="ECO:0000313" key="2">
    <source>
        <dbReference type="EMBL" id="NEE00112.1"/>
    </source>
</evidence>
<feature type="transmembrane region" description="Helical" evidence="1">
    <location>
        <begin position="145"/>
        <end position="166"/>
    </location>
</feature>
<comment type="caution">
    <text evidence="2">The sequence shown here is derived from an EMBL/GenBank/DDBJ whole genome shotgun (WGS) entry which is preliminary data.</text>
</comment>
<dbReference type="Proteomes" id="UP000475214">
    <property type="component" value="Unassembled WGS sequence"/>
</dbReference>
<feature type="transmembrane region" description="Helical" evidence="1">
    <location>
        <begin position="315"/>
        <end position="333"/>
    </location>
</feature>
<feature type="transmembrane region" description="Helical" evidence="1">
    <location>
        <begin position="40"/>
        <end position="58"/>
    </location>
</feature>
<evidence type="ECO:0000313" key="3">
    <source>
        <dbReference type="Proteomes" id="UP000475214"/>
    </source>
</evidence>
<feature type="transmembrane region" description="Helical" evidence="1">
    <location>
        <begin position="178"/>
        <end position="197"/>
    </location>
</feature>
<feature type="transmembrane region" description="Helical" evidence="1">
    <location>
        <begin position="478"/>
        <end position="498"/>
    </location>
</feature>
<proteinExistence type="predicted"/>
<evidence type="ECO:0000256" key="1">
    <source>
        <dbReference type="SAM" id="Phobius"/>
    </source>
</evidence>
<name>A0A6L9S6E3_9ACTN</name>
<dbReference type="EMBL" id="JAAGOA010000004">
    <property type="protein sequence ID" value="NEE00112.1"/>
    <property type="molecule type" value="Genomic_DNA"/>
</dbReference>
<keyword evidence="1" id="KW-0472">Membrane</keyword>
<reference evidence="2 3" key="1">
    <citation type="submission" date="2020-02" db="EMBL/GenBank/DDBJ databases">
        <authorList>
            <person name="Li X.-J."/>
            <person name="Han X.-M."/>
        </authorList>
    </citation>
    <scope>NUCLEOTIDE SEQUENCE [LARGE SCALE GENOMIC DNA]</scope>
    <source>
        <strain evidence="2 3">CCTCC AB 2017055</strain>
    </source>
</reference>
<dbReference type="AlphaFoldDB" id="A0A6L9S6E3"/>
<feature type="transmembrane region" description="Helical" evidence="1">
    <location>
        <begin position="256"/>
        <end position="276"/>
    </location>
</feature>
<feature type="transmembrane region" description="Helical" evidence="1">
    <location>
        <begin position="405"/>
        <end position="431"/>
    </location>
</feature>
<feature type="transmembrane region" description="Helical" evidence="1">
    <location>
        <begin position="97"/>
        <end position="118"/>
    </location>
</feature>
<organism evidence="2 3">
    <name type="scientific">Phytoactinopolyspora halotolerans</name>
    <dbReference type="NCBI Taxonomy" id="1981512"/>
    <lineage>
        <taxon>Bacteria</taxon>
        <taxon>Bacillati</taxon>
        <taxon>Actinomycetota</taxon>
        <taxon>Actinomycetes</taxon>
        <taxon>Jiangellales</taxon>
        <taxon>Jiangellaceae</taxon>
        <taxon>Phytoactinopolyspora</taxon>
    </lineage>
</organism>
<feature type="transmembrane region" description="Helical" evidence="1">
    <location>
        <begin position="361"/>
        <end position="384"/>
    </location>
</feature>
<gene>
    <name evidence="2" type="ORF">G1H10_08005</name>
</gene>
<keyword evidence="3" id="KW-1185">Reference proteome</keyword>
<protein>
    <submittedName>
        <fullName evidence="2">ABC transporter permease</fullName>
    </submittedName>
</protein>
<feature type="transmembrane region" description="Helical" evidence="1">
    <location>
        <begin position="204"/>
        <end position="222"/>
    </location>
</feature>
<sequence length="549" mass="57099">MTVTAVRQQAPAAAGHVHGSTLAGTGTLIRFGLRRDRFKLPAWLLGITVLLSLFLSAVSENTKTEEQRQDLSRFMEGALGALFGPGYGRDDVTAERYVVGVYGLFFFVLAALMSLQLVARHTRAEEQSGRAELVRAGVVGRHAQLAAALTIAAGANVALALTLSGVMAANGYAGADGLLFGAGIAAVGMVFAGITALTVQVTEYARTATGIAGAALGAAWAVRAVGDMMREHGSPLSWFSPLAWSNQTRPYADGRWWPLLLSLGLAAAAAATGFALSTRRDVGAGLAAARPGAPVAAPWLRSPLAAAFRLQRASLIWWTAALAAFGFIFGGLADQVADPENISEDRIEMFGGSLDTLVDGYLGMITLLTAALAGIMVFLGVQAVRAEETTGRAEPMLATAISRGAWFGSYLAVVSIGLVVLLTLVGLTTGVGAALSVGDGSYVWQMTTSHLAHAPGVLVLLGIAALLFGVLPKLIGTTWVAIGYGLFVGLFGTIMDMSQSARNLSPLEHTGQPPLDSVSWSTVLVLLVVAVVLMGAGLAGFRHRDLETK</sequence>
<accession>A0A6L9S6E3</accession>